<protein>
    <submittedName>
        <fullName evidence="1">Uncharacterized protein</fullName>
    </submittedName>
</protein>
<name>A0A2Z3KFP0_LACLL</name>
<evidence type="ECO:0000313" key="1">
    <source>
        <dbReference type="EMBL" id="AWN66522.1"/>
    </source>
</evidence>
<gene>
    <name evidence="1" type="ORF">LL14B4_10190</name>
</gene>
<dbReference type="Proteomes" id="UP000245919">
    <property type="component" value="Chromosome"/>
</dbReference>
<accession>A0A2Z3KFP0</accession>
<dbReference type="EMBL" id="CP028160">
    <property type="protein sequence ID" value="AWN66522.1"/>
    <property type="molecule type" value="Genomic_DNA"/>
</dbReference>
<dbReference type="GeneID" id="89634149"/>
<sequence length="134" mass="15998">MDDKSVEFREMENGRFQVIDKLSQTVLYDPKGYKTKGEAFKTWYLIEKNKALRLQLLREEMKRQREIQRYTEQLIQNWNVDEVKVSLIKAGYTPILESVGKEFHLSVVKRGQTYLYVFPKTKDELLLDQISDLF</sequence>
<organism evidence="1 2">
    <name type="scientific">Lactococcus lactis subsp. lactis</name>
    <name type="common">Streptococcus lactis</name>
    <dbReference type="NCBI Taxonomy" id="1360"/>
    <lineage>
        <taxon>Bacteria</taxon>
        <taxon>Bacillati</taxon>
        <taxon>Bacillota</taxon>
        <taxon>Bacilli</taxon>
        <taxon>Lactobacillales</taxon>
        <taxon>Streptococcaceae</taxon>
        <taxon>Lactococcus</taxon>
    </lineage>
</organism>
<evidence type="ECO:0000313" key="2">
    <source>
        <dbReference type="Proteomes" id="UP000245919"/>
    </source>
</evidence>
<reference evidence="1 2" key="1">
    <citation type="submission" date="2018-03" db="EMBL/GenBank/DDBJ databases">
        <title>Genome sequence of Lactococcus lactis strain 14B4 from almond drupe.</title>
        <authorList>
            <person name="Tran T.D."/>
            <person name="McGarvey J.A."/>
            <person name="Huynh S."/>
            <person name="Parker C.T."/>
        </authorList>
    </citation>
    <scope>NUCLEOTIDE SEQUENCE [LARGE SCALE GENOMIC DNA]</scope>
    <source>
        <strain evidence="1 2">14B4</strain>
    </source>
</reference>
<dbReference type="AlphaFoldDB" id="A0A2Z3KFP0"/>
<dbReference type="RefSeq" id="WP_109991211.1">
    <property type="nucleotide sequence ID" value="NZ_CP028160.1"/>
</dbReference>
<proteinExistence type="predicted"/>